<feature type="compositionally biased region" description="Polar residues" evidence="10">
    <location>
        <begin position="257"/>
        <end position="304"/>
    </location>
</feature>
<keyword evidence="8 9" id="KW-0067">ATP-binding</keyword>
<reference evidence="14 15" key="1">
    <citation type="submission" date="2024-01" db="EMBL/GenBank/DDBJ databases">
        <title>Comparative genomics of Cryptococcus and Kwoniella reveals pathogenesis evolution and contrasting modes of karyotype evolution via chromosome fusion or intercentromeric recombination.</title>
        <authorList>
            <person name="Coelho M.A."/>
            <person name="David-Palma M."/>
            <person name="Shea T."/>
            <person name="Bowers K."/>
            <person name="McGinley-Smith S."/>
            <person name="Mohammad A.W."/>
            <person name="Gnirke A."/>
            <person name="Yurkov A.M."/>
            <person name="Nowrousian M."/>
            <person name="Sun S."/>
            <person name="Cuomo C.A."/>
            <person name="Heitman J."/>
        </authorList>
    </citation>
    <scope>NUCLEOTIDE SEQUENCE [LARGE SCALE GENOMIC DNA]</scope>
    <source>
        <strain evidence="14 15">PYCC6329</strain>
    </source>
</reference>
<dbReference type="CDD" id="cd00029">
    <property type="entry name" value="C1"/>
    <property type="match status" value="1"/>
</dbReference>
<feature type="region of interest" description="Disordered" evidence="10">
    <location>
        <begin position="156"/>
        <end position="373"/>
    </location>
</feature>
<dbReference type="KEGG" id="ker:91106193"/>
<evidence type="ECO:0000256" key="1">
    <source>
        <dbReference type="ARBA" id="ARBA00006529"/>
    </source>
</evidence>
<feature type="binding site" evidence="9">
    <location>
        <position position="1139"/>
    </location>
    <ligand>
        <name>ATP</name>
        <dbReference type="ChEBI" id="CHEBI:30616"/>
    </ligand>
</feature>
<feature type="compositionally biased region" description="Basic and acidic residues" evidence="10">
    <location>
        <begin position="865"/>
        <end position="886"/>
    </location>
</feature>
<dbReference type="InterPro" id="IPR000719">
    <property type="entry name" value="Prot_kinase_dom"/>
</dbReference>
<dbReference type="GO" id="GO:0005524">
    <property type="term" value="F:ATP binding"/>
    <property type="evidence" value="ECO:0007669"/>
    <property type="project" value="UniProtKB-UniRule"/>
</dbReference>
<evidence type="ECO:0000256" key="10">
    <source>
        <dbReference type="SAM" id="MobiDB-lite"/>
    </source>
</evidence>
<feature type="region of interest" description="Disordered" evidence="10">
    <location>
        <begin position="571"/>
        <end position="654"/>
    </location>
</feature>
<name>A0AAX4KT83_9TREE</name>
<evidence type="ECO:0008006" key="16">
    <source>
        <dbReference type="Google" id="ProtNLM"/>
    </source>
</evidence>
<dbReference type="PROSITE" id="PS00479">
    <property type="entry name" value="ZF_DAG_PE_1"/>
    <property type="match status" value="1"/>
</dbReference>
<keyword evidence="4" id="KW-0479">Metal-binding</keyword>
<accession>A0AAX4KT83</accession>
<feature type="compositionally biased region" description="Polar residues" evidence="10">
    <location>
        <begin position="1561"/>
        <end position="1574"/>
    </location>
</feature>
<feature type="compositionally biased region" description="Low complexity" evidence="10">
    <location>
        <begin position="337"/>
        <end position="354"/>
    </location>
</feature>
<feature type="compositionally biased region" description="Basic and acidic residues" evidence="10">
    <location>
        <begin position="1023"/>
        <end position="1032"/>
    </location>
</feature>
<dbReference type="SMART" id="SM00220">
    <property type="entry name" value="S_TKc"/>
    <property type="match status" value="1"/>
</dbReference>
<evidence type="ECO:0000256" key="5">
    <source>
        <dbReference type="ARBA" id="ARBA00022741"/>
    </source>
</evidence>
<feature type="compositionally biased region" description="Polar residues" evidence="10">
    <location>
        <begin position="761"/>
        <end position="772"/>
    </location>
</feature>
<gene>
    <name evidence="14" type="ORF">V865_007392</name>
</gene>
<evidence type="ECO:0000256" key="7">
    <source>
        <dbReference type="ARBA" id="ARBA00022833"/>
    </source>
</evidence>
<feature type="region of interest" description="Disordered" evidence="10">
    <location>
        <begin position="1689"/>
        <end position="1708"/>
    </location>
</feature>
<feature type="region of interest" description="Disordered" evidence="10">
    <location>
        <begin position="1555"/>
        <end position="1615"/>
    </location>
</feature>
<feature type="compositionally biased region" description="Low complexity" evidence="10">
    <location>
        <begin position="571"/>
        <end position="600"/>
    </location>
</feature>
<evidence type="ECO:0000256" key="2">
    <source>
        <dbReference type="ARBA" id="ARBA00022527"/>
    </source>
</evidence>
<protein>
    <recommendedName>
        <fullName evidence="16">STE/STE11/CDC15 protein kinase</fullName>
    </recommendedName>
</protein>
<dbReference type="Pfam" id="PF00307">
    <property type="entry name" value="CH"/>
    <property type="match status" value="1"/>
</dbReference>
<feature type="compositionally biased region" description="Pro residues" evidence="10">
    <location>
        <begin position="601"/>
        <end position="610"/>
    </location>
</feature>
<evidence type="ECO:0000256" key="3">
    <source>
        <dbReference type="ARBA" id="ARBA00022679"/>
    </source>
</evidence>
<feature type="region of interest" description="Disordered" evidence="10">
    <location>
        <begin position="674"/>
        <end position="797"/>
    </location>
</feature>
<feature type="domain" description="Protein kinase" evidence="11">
    <location>
        <begin position="1110"/>
        <end position="1378"/>
    </location>
</feature>
<dbReference type="Gene3D" id="3.30.60.20">
    <property type="match status" value="1"/>
</dbReference>
<keyword evidence="6" id="KW-0418">Kinase</keyword>
<evidence type="ECO:0000259" key="12">
    <source>
        <dbReference type="PROSITE" id="PS50021"/>
    </source>
</evidence>
<evidence type="ECO:0000256" key="6">
    <source>
        <dbReference type="ARBA" id="ARBA00022777"/>
    </source>
</evidence>
<dbReference type="Gene3D" id="1.10.418.10">
    <property type="entry name" value="Calponin-like domain"/>
    <property type="match status" value="1"/>
</dbReference>
<evidence type="ECO:0000259" key="11">
    <source>
        <dbReference type="PROSITE" id="PS50011"/>
    </source>
</evidence>
<dbReference type="RefSeq" id="XP_066087236.1">
    <property type="nucleotide sequence ID" value="XM_066231139.1"/>
</dbReference>
<dbReference type="InterPro" id="IPR002219">
    <property type="entry name" value="PKC_DAG/PE"/>
</dbReference>
<dbReference type="PROSITE" id="PS50011">
    <property type="entry name" value="PROTEIN_KINASE_DOM"/>
    <property type="match status" value="1"/>
</dbReference>
<feature type="compositionally biased region" description="Polar residues" evidence="10">
    <location>
        <begin position="943"/>
        <end position="953"/>
    </location>
</feature>
<feature type="compositionally biased region" description="Polar residues" evidence="10">
    <location>
        <begin position="1004"/>
        <end position="1013"/>
    </location>
</feature>
<keyword evidence="7" id="KW-0862">Zinc</keyword>
<evidence type="ECO:0000313" key="15">
    <source>
        <dbReference type="Proteomes" id="UP001358614"/>
    </source>
</evidence>
<dbReference type="InterPro" id="IPR046349">
    <property type="entry name" value="C1-like_sf"/>
</dbReference>
<evidence type="ECO:0000256" key="8">
    <source>
        <dbReference type="ARBA" id="ARBA00022840"/>
    </source>
</evidence>
<feature type="compositionally biased region" description="Basic and acidic residues" evidence="10">
    <location>
        <begin position="233"/>
        <end position="250"/>
    </location>
</feature>
<dbReference type="EMBL" id="CP144090">
    <property type="protein sequence ID" value="WWD09269.1"/>
    <property type="molecule type" value="Genomic_DNA"/>
</dbReference>
<feature type="compositionally biased region" description="Basic and acidic residues" evidence="10">
    <location>
        <begin position="1697"/>
        <end position="1708"/>
    </location>
</feature>
<sequence length="1708" mass="185127">MIATARIQSPPHLLHPFPTTSVMPLQQPQPHASSSRGAPPAPIQTGGRGIKGFFSRTKTMSPEPPDLPPSRSRLRSFINDTARASTSSKPQPITTQGRTGVRTGVGRDGTAKAGQRTLSSEVTLGRQRMEKELGRVRPVTPTERTQRQIRFNPTALPAMQKGDDGKWQPPSLSRGSMSTSALATLVQDEDVDKTARKGGEERAREGHKHTLSNLFQSTTRHKSMSVAAPSRRQPTDDHKTIEVTPRDRTSDVGPVSIPQNYRPSPADSSGTWQQISPPQTPSRQSAIRPNPDNTTIKALPQSKSPVEPNRPTHTVPLLPTPISAPPMQQSKSDPIRPTHATSTSPTTPARTTSSNSMPPPPVPTHARHDSSPTSILSREHYLLRLSTTFIVKSLTPIIKGSAFVQNDKNIEMRRIADDRLTALARMEKAWGADWVRAANTLASTPSSTTISESPAIGSTEAKVRLVYVGDRAKERERKAWIEAMKDGVLLCFLLNHLFPAQPSHIPRLNVTEDGILRATNLTRFITACQTVGLPDTDIFGLADLQEGSESSIGRVAQTVIALARLAGPAAAGVSRAKSPSNSRPGSRSNSRPASRAAATPTSPPRSPPTSPRRTSAELSSPSKRLSIEKNIVSPKPFPNGINMDRQGSNESQNELHTKLQIATDAKAVIELNDPSSFKTPTTSTFALPPTSSEPPAIRRTPLSRASTQPNVSPIRPKSPTSSPSSRSITPVTRTGNLQIRPSLRPRNTTGSRVSVSFADNEPSSPGSENAPQSPLPLISHSRERTPSLISAGSRVTSSAYSRSSAAYSVATVLGGDHANAIDLTEDIEDEAMMHQLRERRASEKKLQEARQRIIGTLLSSEDLPEDLRRSVRDSPESLGRASEEARSTALSDSLAALEGNKTAANLPTRIETSPGRRPLARRGMSIEIGRPDVNRVVEEEEVSSNGTSVAMSNDETRPPALRRLSSNGKVYVPKRSASPASNLTSPTGTAFPTSPSAPNPSYMIRTTSLNSCQPVVGLGQSRPTDKAERRQSDGYPRSKLHQHGRDISVSTEESSRPLQIRINSMVNLPVSSMERSPSLYRENSSQSALRVSQYLQVLEFREPGCPVVKYQLGNCIGRGQFGSVYRSLNLSTGQMVAIKRIRLHGMREDEVTDVMKEVELLKRLSHPSIVKYEGMSRDEEYLNIVLEFVENGSLGQTLKSFGNFNERLVSSYVAKILEGLDYLHSQGVVHCDLKAANILSTKNGNVKLSDFGVSLNMKAVENIKQDAKTAGKEGGKKRVSEVAGTPNWMAPEVISLAGASFASDIWSLGCTIIELLTGKPPYSEITNSMTVLFRIVEDEMPPLPEGISDALNDFLKLCFIKDPNARPPAVMLFEHPWVKGLNPELHALRPQDSVPFLRRVSMDLRRGDSQRLFDNGNLSPSLDGTLDGRPHRHSMASSHARDGSGSDKSHVLIKTSFGKAIPCRVCLIDVKKSGVLCQDCGLIAHNSCASKASPRCDIHEQLALFIRQQEILQSLSPPRIASPQPSFSFGNREGGTPLTALPAKLLNGIIRSKSRGGLHSAGTSSPSQLDLTSGETKRKPGIYGNGNISRPSLDSQQQQLPSSRSTSFNLQDRHRSSMYSNMTEYDNDLNEAKRRSGVHFELGDPTLGAMPLPHNNANGNGTGGGVPVELTAENLALVGQMNNILDANPKGGGGHVRSRESKSDCCIQ</sequence>
<feature type="compositionally biased region" description="Low complexity" evidence="10">
    <location>
        <begin position="1589"/>
        <end position="1607"/>
    </location>
</feature>
<dbReference type="GO" id="GO:0046872">
    <property type="term" value="F:metal ion binding"/>
    <property type="evidence" value="ECO:0007669"/>
    <property type="project" value="UniProtKB-KW"/>
</dbReference>
<dbReference type="PROSITE" id="PS50081">
    <property type="entry name" value="ZF_DAG_PE_2"/>
    <property type="match status" value="1"/>
</dbReference>
<dbReference type="InterPro" id="IPR001715">
    <property type="entry name" value="CH_dom"/>
</dbReference>
<feature type="region of interest" description="Disordered" evidence="10">
    <location>
        <begin position="865"/>
        <end position="903"/>
    </location>
</feature>
<dbReference type="CDD" id="cd06627">
    <property type="entry name" value="STKc_Cdc7_like"/>
    <property type="match status" value="1"/>
</dbReference>
<feature type="compositionally biased region" description="Polar residues" evidence="10">
    <location>
        <begin position="78"/>
        <end position="93"/>
    </location>
</feature>
<proteinExistence type="inferred from homology"/>
<dbReference type="SUPFAM" id="SSF56112">
    <property type="entry name" value="Protein kinase-like (PK-like)"/>
    <property type="match status" value="1"/>
</dbReference>
<dbReference type="Gene3D" id="1.10.510.10">
    <property type="entry name" value="Transferase(Phosphotransferase) domain 1"/>
    <property type="match status" value="1"/>
</dbReference>
<evidence type="ECO:0000256" key="4">
    <source>
        <dbReference type="ARBA" id="ARBA00022723"/>
    </source>
</evidence>
<feature type="compositionally biased region" description="Low complexity" evidence="10">
    <location>
        <begin position="674"/>
        <end position="685"/>
    </location>
</feature>
<evidence type="ECO:0000256" key="9">
    <source>
        <dbReference type="PROSITE-ProRule" id="PRU10141"/>
    </source>
</evidence>
<keyword evidence="5 9" id="KW-0547">Nucleotide-binding</keyword>
<feature type="domain" description="Phorbol-ester/DAG-type" evidence="13">
    <location>
        <begin position="1449"/>
        <end position="1496"/>
    </location>
</feature>
<dbReference type="SUPFAM" id="SSF57889">
    <property type="entry name" value="Cysteine-rich domain"/>
    <property type="match status" value="1"/>
</dbReference>
<feature type="compositionally biased region" description="Low complexity" evidence="10">
    <location>
        <begin position="712"/>
        <end position="730"/>
    </location>
</feature>
<dbReference type="PANTHER" id="PTHR11584">
    <property type="entry name" value="SERINE/THREONINE PROTEIN KINASE"/>
    <property type="match status" value="1"/>
</dbReference>
<feature type="region of interest" description="Disordered" evidence="10">
    <location>
        <begin position="1"/>
        <end position="117"/>
    </location>
</feature>
<dbReference type="PROSITE" id="PS50021">
    <property type="entry name" value="CH"/>
    <property type="match status" value="1"/>
</dbReference>
<dbReference type="SUPFAM" id="SSF47576">
    <property type="entry name" value="Calponin-homology domain, CH-domain"/>
    <property type="match status" value="1"/>
</dbReference>
<feature type="compositionally biased region" description="Polar residues" evidence="10">
    <location>
        <begin position="731"/>
        <end position="754"/>
    </location>
</feature>
<feature type="compositionally biased region" description="Basic and acidic residues" evidence="10">
    <location>
        <begin position="192"/>
        <end position="204"/>
    </location>
</feature>
<keyword evidence="3" id="KW-0808">Transferase</keyword>
<feature type="compositionally biased region" description="Polar residues" evidence="10">
    <location>
        <begin position="645"/>
        <end position="654"/>
    </location>
</feature>
<evidence type="ECO:0000259" key="13">
    <source>
        <dbReference type="PROSITE" id="PS50081"/>
    </source>
</evidence>
<dbReference type="GeneID" id="91106193"/>
<feature type="region of interest" description="Disordered" evidence="10">
    <location>
        <begin position="1413"/>
        <end position="1447"/>
    </location>
</feature>
<organism evidence="14 15">
    <name type="scientific">Kwoniella europaea PYCC6329</name>
    <dbReference type="NCBI Taxonomy" id="1423913"/>
    <lineage>
        <taxon>Eukaryota</taxon>
        <taxon>Fungi</taxon>
        <taxon>Dikarya</taxon>
        <taxon>Basidiomycota</taxon>
        <taxon>Agaricomycotina</taxon>
        <taxon>Tremellomycetes</taxon>
        <taxon>Tremellales</taxon>
        <taxon>Cryptococcaceae</taxon>
        <taxon>Kwoniella</taxon>
    </lineage>
</organism>
<keyword evidence="2" id="KW-0723">Serine/threonine-protein kinase</keyword>
<dbReference type="PANTHER" id="PTHR11584:SF369">
    <property type="entry name" value="MITOGEN-ACTIVATED PROTEIN KINASE KINASE KINASE 19-RELATED"/>
    <property type="match status" value="1"/>
</dbReference>
<dbReference type="InterPro" id="IPR011009">
    <property type="entry name" value="Kinase-like_dom_sf"/>
</dbReference>
<dbReference type="GO" id="GO:0004674">
    <property type="term" value="F:protein serine/threonine kinase activity"/>
    <property type="evidence" value="ECO:0007669"/>
    <property type="project" value="UniProtKB-KW"/>
</dbReference>
<feature type="compositionally biased region" description="Polar residues" evidence="10">
    <location>
        <begin position="18"/>
        <end position="36"/>
    </location>
</feature>
<feature type="region of interest" description="Disordered" evidence="10">
    <location>
        <begin position="938"/>
        <end position="1058"/>
    </location>
</feature>
<dbReference type="InterPro" id="IPR036872">
    <property type="entry name" value="CH_dom_sf"/>
</dbReference>
<dbReference type="Pfam" id="PF00069">
    <property type="entry name" value="Pkinase"/>
    <property type="match status" value="1"/>
</dbReference>
<dbReference type="PROSITE" id="PS00107">
    <property type="entry name" value="PROTEIN_KINASE_ATP"/>
    <property type="match status" value="1"/>
</dbReference>
<feature type="compositionally biased region" description="Polar residues" evidence="10">
    <location>
        <begin position="170"/>
        <end position="182"/>
    </location>
</feature>
<evidence type="ECO:0000313" key="14">
    <source>
        <dbReference type="EMBL" id="WWD09269.1"/>
    </source>
</evidence>
<feature type="compositionally biased region" description="Low complexity" evidence="10">
    <location>
        <begin position="94"/>
        <end position="104"/>
    </location>
</feature>
<comment type="similarity">
    <text evidence="1">Belongs to the protein kinase superfamily. STE Ser/Thr protein kinase family. MAP kinase kinase kinase subfamily.</text>
</comment>
<dbReference type="Proteomes" id="UP001358614">
    <property type="component" value="Chromosome 2"/>
</dbReference>
<keyword evidence="15" id="KW-1185">Reference proteome</keyword>
<feature type="compositionally biased region" description="Polar residues" evidence="10">
    <location>
        <begin position="978"/>
        <end position="996"/>
    </location>
</feature>
<feature type="domain" description="Calponin-homology (CH)" evidence="12">
    <location>
        <begin position="458"/>
        <end position="568"/>
    </location>
</feature>
<dbReference type="InterPro" id="IPR017441">
    <property type="entry name" value="Protein_kinase_ATP_BS"/>
</dbReference>